<evidence type="ECO:0000256" key="6">
    <source>
        <dbReference type="ARBA" id="ARBA00022741"/>
    </source>
</evidence>
<dbReference type="InterPro" id="IPR015793">
    <property type="entry name" value="Pyrv_Knase_brl"/>
</dbReference>
<dbReference type="GO" id="GO:0004743">
    <property type="term" value="F:pyruvate kinase activity"/>
    <property type="evidence" value="ECO:0007669"/>
    <property type="project" value="UniProtKB-EC"/>
</dbReference>
<dbReference type="AlphaFoldDB" id="A0A809RIU5"/>
<evidence type="ECO:0000256" key="3">
    <source>
        <dbReference type="ARBA" id="ARBA00012142"/>
    </source>
</evidence>
<dbReference type="InterPro" id="IPR001697">
    <property type="entry name" value="Pyr_Knase"/>
</dbReference>
<dbReference type="InterPro" id="IPR015813">
    <property type="entry name" value="Pyrv/PenolPyrv_kinase-like_dom"/>
</dbReference>
<feature type="domain" description="Pyruvate kinase barrel" evidence="12">
    <location>
        <begin position="150"/>
        <end position="216"/>
    </location>
</feature>
<gene>
    <name evidence="13" type="ORF">SFSGTM_25470</name>
</gene>
<evidence type="ECO:0000313" key="13">
    <source>
        <dbReference type="EMBL" id="BBP01839.1"/>
    </source>
</evidence>
<evidence type="ECO:0000256" key="10">
    <source>
        <dbReference type="ARBA" id="ARBA00023152"/>
    </source>
</evidence>
<dbReference type="SUPFAM" id="SSF51621">
    <property type="entry name" value="Phosphoenolpyruvate/pyruvate domain"/>
    <property type="match status" value="1"/>
</dbReference>
<dbReference type="KEGG" id="sniv:SFSGTM_25470"/>
<protein>
    <recommendedName>
        <fullName evidence="3">pyruvate kinase</fullName>
        <ecNumber evidence="3">2.7.1.40</ecNumber>
    </recommendedName>
</protein>
<evidence type="ECO:0000256" key="8">
    <source>
        <dbReference type="ARBA" id="ARBA00022840"/>
    </source>
</evidence>
<dbReference type="SUPFAM" id="SSF50800">
    <property type="entry name" value="PK beta-barrel domain-like"/>
    <property type="match status" value="1"/>
</dbReference>
<proteinExistence type="inferred from homology"/>
<dbReference type="Gene3D" id="3.20.20.60">
    <property type="entry name" value="Phosphoenolpyruvate-binding domains"/>
    <property type="match status" value="2"/>
</dbReference>
<keyword evidence="4" id="KW-0808">Transferase</keyword>
<evidence type="ECO:0000256" key="5">
    <source>
        <dbReference type="ARBA" id="ARBA00022723"/>
    </source>
</evidence>
<dbReference type="InterPro" id="IPR011037">
    <property type="entry name" value="Pyrv_Knase-like_insert_dom_sf"/>
</dbReference>
<evidence type="ECO:0000256" key="4">
    <source>
        <dbReference type="ARBA" id="ARBA00022679"/>
    </source>
</evidence>
<sequence>MSAAQNSVSEISSLLQEATALRTALITVQTQLLANWHAHLNLPHYLPSAANLAAYIGLRRNDLRALQIRLARVGLSSLGRCESHVLATLDAVSYALAMMDGATALYCPITDINHTMTREQSLLRENTISLFPRTDNKPGTLMMVTMPSEAADDFALVRDMISAGMDCARINCSHDDAAKWGNMVTHIRQAAKEVTRECLIMFDLAGPKLRTGEMSPEPPILHIKIKRDQYGDIIAPTEIVLDGTGNPGTSASTDPAGKNHPARLSVPAKWLQRLKAGDTIKFHDAGKRKREFIVTSCLANNEVIVTCAKGAYIAPDTVLEHVSNKYKDNKTTTSEFNAPPARIHVEKNDVILLMRAQQSGQPEQRDKRGNITLPARIACTAPEIFEFIKAGHAVWIDDGRIGCLIEEIDAQGAWLRVTQVKPGGEHIAAEKGLNFPDSKLVLPALTAKDISDLDFVAQHADIVGLSFTQQADDVDQLRAALIQRNAGNLGIVAKIETRAAVKNLPEIIVHGAGKGAFGIMIARGDLAVEIGYERLAEIQEEILWLCEAAHIPVIWATQVLESLVKQGLPSRAEITDAAMSERAECVMLNKGPYIVHGISVLNSIITRMQAHQDKKTPQYRALHW</sequence>
<comment type="similarity">
    <text evidence="2">Belongs to the pyruvate kinase family.</text>
</comment>
<dbReference type="UniPathway" id="UPA00109">
    <property type="reaction ID" value="UER00188"/>
</dbReference>
<dbReference type="InterPro" id="IPR040442">
    <property type="entry name" value="Pyrv_kinase-like_dom_sf"/>
</dbReference>
<evidence type="ECO:0000256" key="7">
    <source>
        <dbReference type="ARBA" id="ARBA00022777"/>
    </source>
</evidence>
<dbReference type="GO" id="GO:0005524">
    <property type="term" value="F:ATP binding"/>
    <property type="evidence" value="ECO:0007669"/>
    <property type="project" value="UniProtKB-KW"/>
</dbReference>
<accession>A0A809RIU5</accession>
<keyword evidence="9" id="KW-0460">Magnesium</keyword>
<keyword evidence="10" id="KW-0324">Glycolysis</keyword>
<evidence type="ECO:0000259" key="12">
    <source>
        <dbReference type="Pfam" id="PF00224"/>
    </source>
</evidence>
<dbReference type="GO" id="GO:0016301">
    <property type="term" value="F:kinase activity"/>
    <property type="evidence" value="ECO:0007669"/>
    <property type="project" value="UniProtKB-KW"/>
</dbReference>
<keyword evidence="7 13" id="KW-0418">Kinase</keyword>
<evidence type="ECO:0000256" key="11">
    <source>
        <dbReference type="ARBA" id="ARBA00023317"/>
    </source>
</evidence>
<keyword evidence="14" id="KW-1185">Reference proteome</keyword>
<dbReference type="RefSeq" id="WP_162085560.1">
    <property type="nucleotide sequence ID" value="NZ_AP021881.1"/>
</dbReference>
<feature type="domain" description="Pyruvate kinase barrel" evidence="12">
    <location>
        <begin position="375"/>
        <end position="589"/>
    </location>
</feature>
<dbReference type="NCBIfam" id="NF011314">
    <property type="entry name" value="PRK14725.1"/>
    <property type="match status" value="1"/>
</dbReference>
<keyword evidence="11 13" id="KW-0670">Pyruvate</keyword>
<dbReference type="GO" id="GO:0000287">
    <property type="term" value="F:magnesium ion binding"/>
    <property type="evidence" value="ECO:0007669"/>
    <property type="project" value="InterPro"/>
</dbReference>
<evidence type="ECO:0000256" key="9">
    <source>
        <dbReference type="ARBA" id="ARBA00022842"/>
    </source>
</evidence>
<keyword evidence="6" id="KW-0547">Nucleotide-binding</keyword>
<organism evidence="13 14">
    <name type="scientific">Sulfuriferula nivalis</name>
    <dbReference type="NCBI Taxonomy" id="2675298"/>
    <lineage>
        <taxon>Bacteria</taxon>
        <taxon>Pseudomonadati</taxon>
        <taxon>Pseudomonadota</taxon>
        <taxon>Betaproteobacteria</taxon>
        <taxon>Nitrosomonadales</taxon>
        <taxon>Sulfuricellaceae</taxon>
        <taxon>Sulfuriferula</taxon>
    </lineage>
</organism>
<dbReference type="EMBL" id="AP021881">
    <property type="protein sequence ID" value="BBP01839.1"/>
    <property type="molecule type" value="Genomic_DNA"/>
</dbReference>
<dbReference type="EC" id="2.7.1.40" evidence="3"/>
<keyword evidence="8" id="KW-0067">ATP-binding</keyword>
<evidence type="ECO:0000256" key="2">
    <source>
        <dbReference type="ARBA" id="ARBA00008663"/>
    </source>
</evidence>
<keyword evidence="5" id="KW-0479">Metal-binding</keyword>
<dbReference type="PANTHER" id="PTHR11817">
    <property type="entry name" value="PYRUVATE KINASE"/>
    <property type="match status" value="1"/>
</dbReference>
<comment type="pathway">
    <text evidence="1">Carbohydrate degradation; glycolysis; pyruvate from D-glyceraldehyde 3-phosphate: step 5/5.</text>
</comment>
<evidence type="ECO:0000313" key="14">
    <source>
        <dbReference type="Proteomes" id="UP000463939"/>
    </source>
</evidence>
<name>A0A809RIU5_9PROT</name>
<dbReference type="Proteomes" id="UP000463939">
    <property type="component" value="Chromosome"/>
</dbReference>
<dbReference type="Pfam" id="PF00224">
    <property type="entry name" value="PK"/>
    <property type="match status" value="2"/>
</dbReference>
<dbReference type="GO" id="GO:0030955">
    <property type="term" value="F:potassium ion binding"/>
    <property type="evidence" value="ECO:0007669"/>
    <property type="project" value="InterPro"/>
</dbReference>
<evidence type="ECO:0000256" key="1">
    <source>
        <dbReference type="ARBA" id="ARBA00004997"/>
    </source>
</evidence>
<reference evidence="14" key="1">
    <citation type="submission" date="2019-11" db="EMBL/GenBank/DDBJ databases">
        <title>Isolation and characterization of a novel species in the genus Sulfuriferula.</title>
        <authorList>
            <person name="Mochizuki J."/>
            <person name="Kojima H."/>
            <person name="Fukui M."/>
        </authorList>
    </citation>
    <scope>NUCLEOTIDE SEQUENCE [LARGE SCALE GENOMIC DNA]</scope>
    <source>
        <strain evidence="14">SGTM</strain>
    </source>
</reference>